<reference evidence="2" key="1">
    <citation type="submission" date="2023-06" db="EMBL/GenBank/DDBJ databases">
        <authorList>
            <consortium name="Lawrence Berkeley National Laboratory"/>
            <person name="Ahrendt S."/>
            <person name="Sahu N."/>
            <person name="Indic B."/>
            <person name="Wong-Bajracharya J."/>
            <person name="Merenyi Z."/>
            <person name="Ke H.-M."/>
            <person name="Monk M."/>
            <person name="Kocsube S."/>
            <person name="Drula E."/>
            <person name="Lipzen A."/>
            <person name="Balint B."/>
            <person name="Henrissat B."/>
            <person name="Andreopoulos B."/>
            <person name="Martin F.M."/>
            <person name="Harder C.B."/>
            <person name="Rigling D."/>
            <person name="Ford K.L."/>
            <person name="Foster G.D."/>
            <person name="Pangilinan J."/>
            <person name="Papanicolaou A."/>
            <person name="Barry K."/>
            <person name="LaButti K."/>
            <person name="Viragh M."/>
            <person name="Koriabine M."/>
            <person name="Yan M."/>
            <person name="Riley R."/>
            <person name="Champramary S."/>
            <person name="Plett K.L."/>
            <person name="Tsai I.J."/>
            <person name="Slot J."/>
            <person name="Sipos G."/>
            <person name="Plett J."/>
            <person name="Nagy L.G."/>
            <person name="Grigoriev I.V."/>
        </authorList>
    </citation>
    <scope>NUCLEOTIDE SEQUENCE</scope>
    <source>
        <strain evidence="2">ICMP 16352</strain>
    </source>
</reference>
<keyword evidence="3" id="KW-1185">Reference proteome</keyword>
<dbReference type="AlphaFoldDB" id="A0AA39PST2"/>
<gene>
    <name evidence="2" type="ORF">IW261DRAFT_1440202</name>
</gene>
<feature type="domain" description="Fungal-type protein kinase" evidence="1">
    <location>
        <begin position="10"/>
        <end position="72"/>
    </location>
</feature>
<sequence length="118" mass="13158">MFYGDKDVALGLLSDFDNASRVDEQGNTVGSGLNQRTGAVHCMTLEILKNVGTPIPHLYHHDLKSFVYLLVWSGVHFDLKNGFCCKFDPVLECWDAKLPSEFGRAGSPKGNLAHEERY</sequence>
<evidence type="ECO:0000259" key="1">
    <source>
        <dbReference type="Pfam" id="PF17667"/>
    </source>
</evidence>
<name>A0AA39PST2_9AGAR</name>
<accession>A0AA39PST2</accession>
<dbReference type="EMBL" id="JAUEPR010000002">
    <property type="protein sequence ID" value="KAK0488573.1"/>
    <property type="molecule type" value="Genomic_DNA"/>
</dbReference>
<protein>
    <recommendedName>
        <fullName evidence="1">Fungal-type protein kinase domain-containing protein</fullName>
    </recommendedName>
</protein>
<evidence type="ECO:0000313" key="3">
    <source>
        <dbReference type="Proteomes" id="UP001175227"/>
    </source>
</evidence>
<dbReference type="Pfam" id="PF17667">
    <property type="entry name" value="Pkinase_fungal"/>
    <property type="match status" value="1"/>
</dbReference>
<evidence type="ECO:0000313" key="2">
    <source>
        <dbReference type="EMBL" id="KAK0488573.1"/>
    </source>
</evidence>
<comment type="caution">
    <text evidence="2">The sequence shown here is derived from an EMBL/GenBank/DDBJ whole genome shotgun (WGS) entry which is preliminary data.</text>
</comment>
<proteinExistence type="predicted"/>
<organism evidence="2 3">
    <name type="scientific">Armillaria novae-zelandiae</name>
    <dbReference type="NCBI Taxonomy" id="153914"/>
    <lineage>
        <taxon>Eukaryota</taxon>
        <taxon>Fungi</taxon>
        <taxon>Dikarya</taxon>
        <taxon>Basidiomycota</taxon>
        <taxon>Agaricomycotina</taxon>
        <taxon>Agaricomycetes</taxon>
        <taxon>Agaricomycetidae</taxon>
        <taxon>Agaricales</taxon>
        <taxon>Marasmiineae</taxon>
        <taxon>Physalacriaceae</taxon>
        <taxon>Armillaria</taxon>
    </lineage>
</organism>
<dbReference type="InterPro" id="IPR040976">
    <property type="entry name" value="Pkinase_fungal"/>
</dbReference>
<dbReference type="Proteomes" id="UP001175227">
    <property type="component" value="Unassembled WGS sequence"/>
</dbReference>